<feature type="domain" description="ApeI dehydratase-like" evidence="1">
    <location>
        <begin position="6"/>
        <end position="81"/>
    </location>
</feature>
<evidence type="ECO:0000313" key="2">
    <source>
        <dbReference type="EMBL" id="SMF18829.1"/>
    </source>
</evidence>
<sequence length="102" mass="10476">MPNRTAIHFPPDHPTAAGHFPGNPIIPGAVLLDTALTAIAAAEGLTSAPSRLRAAKFLHPVRPGDRMLVEWQAAPAGAIAFTGSVNGRPVMTATIMTGSVTS</sequence>
<name>A0A1X7DPF7_9PROT</name>
<accession>A0A1X7DPF7</accession>
<dbReference type="InterPro" id="IPR054545">
    <property type="entry name" value="ApeI-like"/>
</dbReference>
<dbReference type="EMBL" id="FXAK01000001">
    <property type="protein sequence ID" value="SMF18829.1"/>
    <property type="molecule type" value="Genomic_DNA"/>
</dbReference>
<dbReference type="GO" id="GO:0016829">
    <property type="term" value="F:lyase activity"/>
    <property type="evidence" value="ECO:0007669"/>
    <property type="project" value="UniProtKB-KW"/>
</dbReference>
<evidence type="ECO:0000259" key="1">
    <source>
        <dbReference type="Pfam" id="PF22818"/>
    </source>
</evidence>
<dbReference type="Proteomes" id="UP000192936">
    <property type="component" value="Unassembled WGS sequence"/>
</dbReference>
<protein>
    <submittedName>
        <fullName evidence="2">FabA-like domain-containing protein</fullName>
    </submittedName>
</protein>
<dbReference type="AlphaFoldDB" id="A0A1X7DPF7"/>
<dbReference type="STRING" id="286727.SAMN02982917_0764"/>
<dbReference type="InterPro" id="IPR029069">
    <property type="entry name" value="HotDog_dom_sf"/>
</dbReference>
<dbReference type="RefSeq" id="WP_208621109.1">
    <property type="nucleotide sequence ID" value="NZ_FXAK01000001.1"/>
</dbReference>
<reference evidence="2 3" key="1">
    <citation type="submission" date="2017-04" db="EMBL/GenBank/DDBJ databases">
        <authorList>
            <person name="Afonso C.L."/>
            <person name="Miller P.J."/>
            <person name="Scott M.A."/>
            <person name="Spackman E."/>
            <person name="Goraichik I."/>
            <person name="Dimitrov K.M."/>
            <person name="Suarez D.L."/>
            <person name="Swayne D.E."/>
        </authorList>
    </citation>
    <scope>NUCLEOTIDE SEQUENCE [LARGE SCALE GENOMIC DNA]</scope>
    <source>
        <strain evidence="2 3">A2P</strain>
    </source>
</reference>
<organism evidence="2 3">
    <name type="scientific">Azospirillum oryzae</name>
    <dbReference type="NCBI Taxonomy" id="286727"/>
    <lineage>
        <taxon>Bacteria</taxon>
        <taxon>Pseudomonadati</taxon>
        <taxon>Pseudomonadota</taxon>
        <taxon>Alphaproteobacteria</taxon>
        <taxon>Rhodospirillales</taxon>
        <taxon>Azospirillaceae</taxon>
        <taxon>Azospirillum</taxon>
    </lineage>
</organism>
<dbReference type="Gene3D" id="3.10.129.10">
    <property type="entry name" value="Hotdog Thioesterase"/>
    <property type="match status" value="1"/>
</dbReference>
<evidence type="ECO:0000313" key="3">
    <source>
        <dbReference type="Proteomes" id="UP000192936"/>
    </source>
</evidence>
<dbReference type="SUPFAM" id="SSF54637">
    <property type="entry name" value="Thioesterase/thiol ester dehydrase-isomerase"/>
    <property type="match status" value="1"/>
</dbReference>
<gene>
    <name evidence="2" type="ORF">SAMN02982917_0764</name>
</gene>
<dbReference type="Pfam" id="PF22818">
    <property type="entry name" value="ApeI-like"/>
    <property type="match status" value="1"/>
</dbReference>
<proteinExistence type="predicted"/>